<proteinExistence type="predicted"/>
<accession>A0A6G3ZSS8</accession>
<dbReference type="AlphaFoldDB" id="A0A6G3ZSS8"/>
<dbReference type="SUPFAM" id="SSF49695">
    <property type="entry name" value="gamma-Crystallin-like"/>
    <property type="match status" value="2"/>
</dbReference>
<gene>
    <name evidence="1" type="ORF">GK047_01200</name>
</gene>
<comment type="caution">
    <text evidence="1">The sequence shown here is derived from an EMBL/GenBank/DDBJ whole genome shotgun (WGS) entry which is preliminary data.</text>
</comment>
<dbReference type="RefSeq" id="WP_163940318.1">
    <property type="nucleotide sequence ID" value="NZ_JAAIKC010000001.1"/>
</dbReference>
<sequence length="228" mass="25407">MKGVVKLIGALTTYLLLFVTLWSVPVSANGTGSIIGPQPVAYLCEDADYQGYCMPLYADQRILRLDEIGGYPPIYSFNDKASSIKIVDNRYSVTVFEHLAYNGRSTTYLFNDRDMSDEYIGNDEASSLWVNGPVQAEALNGVYLYDNYGMSGDWIKLNSSANTIPLNDKISSIRIVGFYDITIFEHADFTGRSLSFSANPYQQGITIPDLVPYGFNDITSSILITKRY</sequence>
<organism evidence="1">
    <name type="scientific">Paenibacillus sp. SYP-B3998</name>
    <dbReference type="NCBI Taxonomy" id="2678564"/>
    <lineage>
        <taxon>Bacteria</taxon>
        <taxon>Bacillati</taxon>
        <taxon>Bacillota</taxon>
        <taxon>Bacilli</taxon>
        <taxon>Bacillales</taxon>
        <taxon>Paenibacillaceae</taxon>
        <taxon>Paenibacillus</taxon>
    </lineage>
</organism>
<protein>
    <submittedName>
        <fullName evidence="1">Uncharacterized protein</fullName>
    </submittedName>
</protein>
<reference evidence="1" key="1">
    <citation type="submission" date="2020-02" db="EMBL/GenBank/DDBJ databases">
        <authorList>
            <person name="Shen X.-R."/>
            <person name="Zhang Y.-X."/>
        </authorList>
    </citation>
    <scope>NUCLEOTIDE SEQUENCE</scope>
    <source>
        <strain evidence="1">SYP-B3998</strain>
    </source>
</reference>
<dbReference type="Gene3D" id="2.60.20.10">
    <property type="entry name" value="Crystallins"/>
    <property type="match status" value="2"/>
</dbReference>
<dbReference type="InterPro" id="IPR011024">
    <property type="entry name" value="G_crystallin-like"/>
</dbReference>
<evidence type="ECO:0000313" key="1">
    <source>
        <dbReference type="EMBL" id="NEW04641.1"/>
    </source>
</evidence>
<dbReference type="EMBL" id="JAAIKC010000001">
    <property type="protein sequence ID" value="NEW04641.1"/>
    <property type="molecule type" value="Genomic_DNA"/>
</dbReference>
<name>A0A6G3ZSS8_9BACL</name>